<evidence type="ECO:0008006" key="5">
    <source>
        <dbReference type="Google" id="ProtNLM"/>
    </source>
</evidence>
<sequence length="234" mass="22795">MLPALAPLLLLLLASLAGAAAQQVTPPSSLLGCLPAALTIGGGVAPYTVSVLPGAQVSGEPLEVLPPVTASGSVTWLVDVPAGQQVTFAVRDANGTVGYSAPVEILPGDTADCIGANASSRSESLVPTSASTGRASALTAPSSSARTTTMTDSASTESDPSTTSPSSSSSSPPLTTTTSTGSPTHETTTVTVTASDARDTGANLSSSASGRTRGGAKSVTAVLLALLLLGGSFN</sequence>
<proteinExistence type="predicted"/>
<keyword evidence="2" id="KW-0732">Signal</keyword>
<gene>
    <name evidence="3" type="ORF">DMC30DRAFT_414574</name>
</gene>
<feature type="chain" id="PRO_5022917172" description="Ser-Thr-rich glycosyl-phosphatidyl-inositol-anchored membrane family-domain-containing protein" evidence="2">
    <location>
        <begin position="22"/>
        <end position="234"/>
    </location>
</feature>
<keyword evidence="4" id="KW-1185">Reference proteome</keyword>
<feature type="compositionally biased region" description="Low complexity" evidence="1">
    <location>
        <begin position="205"/>
        <end position="216"/>
    </location>
</feature>
<evidence type="ECO:0000256" key="2">
    <source>
        <dbReference type="SAM" id="SignalP"/>
    </source>
</evidence>
<dbReference type="Proteomes" id="UP000311382">
    <property type="component" value="Unassembled WGS sequence"/>
</dbReference>
<evidence type="ECO:0000313" key="4">
    <source>
        <dbReference type="Proteomes" id="UP000311382"/>
    </source>
</evidence>
<evidence type="ECO:0000256" key="1">
    <source>
        <dbReference type="SAM" id="MobiDB-lite"/>
    </source>
</evidence>
<feature type="signal peptide" evidence="2">
    <location>
        <begin position="1"/>
        <end position="21"/>
    </location>
</feature>
<evidence type="ECO:0000313" key="3">
    <source>
        <dbReference type="EMBL" id="TNY22974.1"/>
    </source>
</evidence>
<dbReference type="AlphaFoldDB" id="A0A5C5G3U0"/>
<dbReference type="EMBL" id="SOZI01000017">
    <property type="protein sequence ID" value="TNY22974.1"/>
    <property type="molecule type" value="Genomic_DNA"/>
</dbReference>
<feature type="compositionally biased region" description="Polar residues" evidence="1">
    <location>
        <begin position="119"/>
        <end position="150"/>
    </location>
</feature>
<dbReference type="PANTHER" id="PTHR37487:SF2">
    <property type="entry name" value="EXPRESSED PROTEIN"/>
    <property type="match status" value="1"/>
</dbReference>
<comment type="caution">
    <text evidence="3">The sequence shown here is derived from an EMBL/GenBank/DDBJ whole genome shotgun (WGS) entry which is preliminary data.</text>
</comment>
<name>A0A5C5G3U0_9BASI</name>
<reference evidence="3 4" key="1">
    <citation type="submission" date="2019-03" db="EMBL/GenBank/DDBJ databases">
        <title>Rhodosporidium diobovatum UCD-FST 08-225 genome sequencing, assembly, and annotation.</title>
        <authorList>
            <person name="Fakankun I.U."/>
            <person name="Fristensky B."/>
            <person name="Levin D.B."/>
        </authorList>
    </citation>
    <scope>NUCLEOTIDE SEQUENCE [LARGE SCALE GENOMIC DNA]</scope>
    <source>
        <strain evidence="3 4">UCD-FST 08-225</strain>
    </source>
</reference>
<protein>
    <recommendedName>
        <fullName evidence="5">Ser-Thr-rich glycosyl-phosphatidyl-inositol-anchored membrane family-domain-containing protein</fullName>
    </recommendedName>
</protein>
<dbReference type="PANTHER" id="PTHR37487">
    <property type="entry name" value="CHROMOSOME 1, WHOLE GENOME SHOTGUN SEQUENCE"/>
    <property type="match status" value="1"/>
</dbReference>
<organism evidence="3 4">
    <name type="scientific">Rhodotorula diobovata</name>
    <dbReference type="NCBI Taxonomy" id="5288"/>
    <lineage>
        <taxon>Eukaryota</taxon>
        <taxon>Fungi</taxon>
        <taxon>Dikarya</taxon>
        <taxon>Basidiomycota</taxon>
        <taxon>Pucciniomycotina</taxon>
        <taxon>Microbotryomycetes</taxon>
        <taxon>Sporidiobolales</taxon>
        <taxon>Sporidiobolaceae</taxon>
        <taxon>Rhodotorula</taxon>
    </lineage>
</organism>
<feature type="compositionally biased region" description="Low complexity" evidence="1">
    <location>
        <begin position="151"/>
        <end position="195"/>
    </location>
</feature>
<dbReference type="OrthoDB" id="3362246at2759"/>
<feature type="region of interest" description="Disordered" evidence="1">
    <location>
        <begin position="119"/>
        <end position="216"/>
    </location>
</feature>
<accession>A0A5C5G3U0</accession>